<sequence>MTYERRGEPRSLERFVFFSDAVVAIAITLIVLPLVDSARDLPPGTTTADFLGENAYALLAAGISFFVIGGFWSGHRRLFDRATGLAPGVQLLNLAWLATIVLLPLATVLEVSAEPGDRLGVLLYVGTMLLSLVVIQVQELLLARAGQLSPTPTRGDLASGWVAVVLMLLALLLAVAFPALSLYPLLLLVLTGPLSRLVRRRAGEGPPAAVGDAE</sequence>
<keyword evidence="6" id="KW-0631">Potassium channel</keyword>
<evidence type="ECO:0000256" key="13">
    <source>
        <dbReference type="SAM" id="Phobius"/>
    </source>
</evidence>
<comment type="catalytic activity">
    <reaction evidence="12">
        <text>K(+)(in) = K(+)(out)</text>
        <dbReference type="Rhea" id="RHEA:29463"/>
        <dbReference type="ChEBI" id="CHEBI:29103"/>
    </reaction>
</comment>
<keyword evidence="5 13" id="KW-0812">Transmembrane</keyword>
<evidence type="ECO:0008006" key="16">
    <source>
        <dbReference type="Google" id="ProtNLM"/>
    </source>
</evidence>
<keyword evidence="3" id="KW-0813">Transport</keyword>
<proteinExistence type="inferred from homology"/>
<keyword evidence="9" id="KW-0406">Ion transport</keyword>
<comment type="similarity">
    <text evidence="2">Belongs to the TMEM175 family.</text>
</comment>
<evidence type="ECO:0000256" key="1">
    <source>
        <dbReference type="ARBA" id="ARBA00004141"/>
    </source>
</evidence>
<dbReference type="RefSeq" id="WP_012725216.1">
    <property type="nucleotide sequence ID" value="NC_012669.1"/>
</dbReference>
<dbReference type="KEGG" id="bcv:Bcav_0171"/>
<organism evidence="14 15">
    <name type="scientific">Beutenbergia cavernae (strain ATCC BAA-8 / DSM 12333 / CCUG 43141 / JCM 11478 / NBRC 16432 / NCIMB 13614 / HKI 0122)</name>
    <dbReference type="NCBI Taxonomy" id="471853"/>
    <lineage>
        <taxon>Bacteria</taxon>
        <taxon>Bacillati</taxon>
        <taxon>Actinomycetota</taxon>
        <taxon>Actinomycetes</taxon>
        <taxon>Micrococcales</taxon>
        <taxon>Beutenbergiaceae</taxon>
        <taxon>Beutenbergia</taxon>
    </lineage>
</organism>
<keyword evidence="4" id="KW-0633">Potassium transport</keyword>
<feature type="transmembrane region" description="Helical" evidence="13">
    <location>
        <begin position="55"/>
        <end position="73"/>
    </location>
</feature>
<keyword evidence="7" id="KW-0630">Potassium</keyword>
<reference evidence="14 15" key="1">
    <citation type="journal article" date="2009" name="Stand. Genomic Sci.">
        <title>Complete genome sequence of Beutenbergia cavernae type strain (HKI 0122).</title>
        <authorList>
            <person name="Land M."/>
            <person name="Pukall R."/>
            <person name="Abt B."/>
            <person name="Goker M."/>
            <person name="Rohde M."/>
            <person name="Glavina Del Rio T."/>
            <person name="Tice H."/>
            <person name="Copeland A."/>
            <person name="Cheng J.F."/>
            <person name="Lucas S."/>
            <person name="Chen F."/>
            <person name="Nolan M."/>
            <person name="Bruce D."/>
            <person name="Goodwin L."/>
            <person name="Pitluck S."/>
            <person name="Ivanova N."/>
            <person name="Mavromatis K."/>
            <person name="Ovchinnikova G."/>
            <person name="Pati A."/>
            <person name="Chen A."/>
            <person name="Palaniappan K."/>
            <person name="Hauser L."/>
            <person name="Chang Y.J."/>
            <person name="Jefferies C.C."/>
            <person name="Saunders E."/>
            <person name="Brettin T."/>
            <person name="Detter J.C."/>
            <person name="Han C."/>
            <person name="Chain P."/>
            <person name="Bristow J."/>
            <person name="Eisen J.A."/>
            <person name="Markowitz V."/>
            <person name="Hugenholtz P."/>
            <person name="Kyrpides N.C."/>
            <person name="Klenk H.P."/>
            <person name="Lapidus A."/>
        </authorList>
    </citation>
    <scope>NUCLEOTIDE SEQUENCE [LARGE SCALE GENOMIC DNA]</scope>
    <source>
        <strain evidence="15">ATCC BAA-8 / DSM 12333 / NBRC 16432</strain>
    </source>
</reference>
<feature type="transmembrane region" description="Helical" evidence="13">
    <location>
        <begin position="121"/>
        <end position="143"/>
    </location>
</feature>
<evidence type="ECO:0000313" key="15">
    <source>
        <dbReference type="Proteomes" id="UP000007962"/>
    </source>
</evidence>
<feature type="transmembrane region" description="Helical" evidence="13">
    <location>
        <begin position="85"/>
        <end position="109"/>
    </location>
</feature>
<keyword evidence="8 13" id="KW-1133">Transmembrane helix</keyword>
<keyword evidence="15" id="KW-1185">Reference proteome</keyword>
<evidence type="ECO:0000313" key="14">
    <source>
        <dbReference type="EMBL" id="ACQ78436.1"/>
    </source>
</evidence>
<feature type="transmembrane region" description="Helical" evidence="13">
    <location>
        <begin position="15"/>
        <end position="35"/>
    </location>
</feature>
<dbReference type="GO" id="GO:0016020">
    <property type="term" value="C:membrane"/>
    <property type="evidence" value="ECO:0007669"/>
    <property type="project" value="UniProtKB-SubCell"/>
</dbReference>
<evidence type="ECO:0000256" key="4">
    <source>
        <dbReference type="ARBA" id="ARBA00022538"/>
    </source>
</evidence>
<evidence type="ECO:0000256" key="12">
    <source>
        <dbReference type="ARBA" id="ARBA00034430"/>
    </source>
</evidence>
<dbReference type="EMBL" id="CP001618">
    <property type="protein sequence ID" value="ACQ78436.1"/>
    <property type="molecule type" value="Genomic_DNA"/>
</dbReference>
<evidence type="ECO:0000256" key="2">
    <source>
        <dbReference type="ARBA" id="ARBA00006920"/>
    </source>
</evidence>
<dbReference type="GO" id="GO:0005267">
    <property type="term" value="F:potassium channel activity"/>
    <property type="evidence" value="ECO:0007669"/>
    <property type="project" value="UniProtKB-KW"/>
</dbReference>
<evidence type="ECO:0000256" key="11">
    <source>
        <dbReference type="ARBA" id="ARBA00023303"/>
    </source>
</evidence>
<dbReference type="STRING" id="471853.Bcav_0171"/>
<gene>
    <name evidence="14" type="ordered locus">Bcav_0171</name>
</gene>
<evidence type="ECO:0000256" key="7">
    <source>
        <dbReference type="ARBA" id="ARBA00022958"/>
    </source>
</evidence>
<evidence type="ECO:0000256" key="3">
    <source>
        <dbReference type="ARBA" id="ARBA00022448"/>
    </source>
</evidence>
<comment type="subcellular location">
    <subcellularLocation>
        <location evidence="1">Membrane</location>
        <topology evidence="1">Multi-pass membrane protein</topology>
    </subcellularLocation>
</comment>
<evidence type="ECO:0000256" key="8">
    <source>
        <dbReference type="ARBA" id="ARBA00022989"/>
    </source>
</evidence>
<dbReference type="InterPro" id="IPR010617">
    <property type="entry name" value="TMEM175-like"/>
</dbReference>
<evidence type="ECO:0000256" key="5">
    <source>
        <dbReference type="ARBA" id="ARBA00022692"/>
    </source>
</evidence>
<dbReference type="Proteomes" id="UP000007962">
    <property type="component" value="Chromosome"/>
</dbReference>
<accession>C5BVJ6</accession>
<name>C5BVJ6_BEUC1</name>
<dbReference type="GO" id="GO:0015252">
    <property type="term" value="F:proton channel activity"/>
    <property type="evidence" value="ECO:0007669"/>
    <property type="project" value="InterPro"/>
</dbReference>
<dbReference type="eggNOG" id="COG3548">
    <property type="taxonomic scope" value="Bacteria"/>
</dbReference>
<protein>
    <recommendedName>
        <fullName evidence="16">Integral membrane protein</fullName>
    </recommendedName>
</protein>
<dbReference type="HOGENOM" id="CLU_090238_3_1_11"/>
<evidence type="ECO:0000256" key="9">
    <source>
        <dbReference type="ARBA" id="ARBA00023065"/>
    </source>
</evidence>
<dbReference type="Pfam" id="PF06736">
    <property type="entry name" value="TMEM175"/>
    <property type="match status" value="1"/>
</dbReference>
<dbReference type="AlphaFoldDB" id="C5BVJ6"/>
<feature type="transmembrane region" description="Helical" evidence="13">
    <location>
        <begin position="155"/>
        <end position="176"/>
    </location>
</feature>
<keyword evidence="10 13" id="KW-0472">Membrane</keyword>
<evidence type="ECO:0000256" key="6">
    <source>
        <dbReference type="ARBA" id="ARBA00022826"/>
    </source>
</evidence>
<evidence type="ECO:0000256" key="10">
    <source>
        <dbReference type="ARBA" id="ARBA00023136"/>
    </source>
</evidence>
<keyword evidence="11" id="KW-0407">Ion channel</keyword>